<dbReference type="RefSeq" id="WP_190042835.1">
    <property type="nucleotide sequence ID" value="NZ_BNBE01000002.1"/>
</dbReference>
<proteinExistence type="predicted"/>
<protein>
    <submittedName>
        <fullName evidence="1">Uncharacterized protein</fullName>
    </submittedName>
</protein>
<evidence type="ECO:0000313" key="2">
    <source>
        <dbReference type="Proteomes" id="UP000632849"/>
    </source>
</evidence>
<comment type="caution">
    <text evidence="1">The sequence shown here is derived from an EMBL/GenBank/DDBJ whole genome shotgun (WGS) entry which is preliminary data.</text>
</comment>
<dbReference type="Proteomes" id="UP000632849">
    <property type="component" value="Unassembled WGS sequence"/>
</dbReference>
<name>A0A919BT97_STRFL</name>
<organism evidence="1 2">
    <name type="scientific">Streptomyces filamentosus</name>
    <name type="common">Streptomyces roseosporus</name>
    <dbReference type="NCBI Taxonomy" id="67294"/>
    <lineage>
        <taxon>Bacteria</taxon>
        <taxon>Bacillati</taxon>
        <taxon>Actinomycetota</taxon>
        <taxon>Actinomycetes</taxon>
        <taxon>Kitasatosporales</taxon>
        <taxon>Streptomycetaceae</taxon>
        <taxon>Streptomyces</taxon>
    </lineage>
</organism>
<keyword evidence="2" id="KW-1185">Reference proteome</keyword>
<reference evidence="1" key="1">
    <citation type="journal article" date="2014" name="Int. J. Syst. Evol. Microbiol.">
        <title>Complete genome sequence of Corynebacterium casei LMG S-19264T (=DSM 44701T), isolated from a smear-ripened cheese.</title>
        <authorList>
            <consortium name="US DOE Joint Genome Institute (JGI-PGF)"/>
            <person name="Walter F."/>
            <person name="Albersmeier A."/>
            <person name="Kalinowski J."/>
            <person name="Ruckert C."/>
        </authorList>
    </citation>
    <scope>NUCLEOTIDE SEQUENCE</scope>
    <source>
        <strain evidence="1">JCM 4122</strain>
    </source>
</reference>
<sequence>METVEPVETHGENPVRMWILPFPPVEPDSEGAVLAVDHLSADPDKRMVGVLLGRGHEAGGEGVFLLLPTDLTARYRRTGDRLSVTLLAPRSVVAADLAGRTDGLRDHLDALPADALDPDRVALLHREAVTGFVPATSPGGDERQPVLLVDHAGGTPGPGDLTALFEAGGASVAVVAAEFPDDGVPG</sequence>
<gene>
    <name evidence="1" type="ORF">GCM10017667_46450</name>
</gene>
<evidence type="ECO:0000313" key="1">
    <source>
        <dbReference type="EMBL" id="GHG08969.1"/>
    </source>
</evidence>
<reference evidence="1" key="2">
    <citation type="submission" date="2020-09" db="EMBL/GenBank/DDBJ databases">
        <authorList>
            <person name="Sun Q."/>
            <person name="Ohkuma M."/>
        </authorList>
    </citation>
    <scope>NUCLEOTIDE SEQUENCE</scope>
    <source>
        <strain evidence="1">JCM 4122</strain>
    </source>
</reference>
<dbReference type="EMBL" id="BNBE01000002">
    <property type="protein sequence ID" value="GHG08969.1"/>
    <property type="molecule type" value="Genomic_DNA"/>
</dbReference>
<dbReference type="AlphaFoldDB" id="A0A919BT97"/>
<accession>A0A919BT97</accession>